<dbReference type="EMBL" id="VXPY01000031">
    <property type="protein sequence ID" value="MYD89638.1"/>
    <property type="molecule type" value="Genomic_DNA"/>
</dbReference>
<keyword evidence="3" id="KW-0732">Signal</keyword>
<dbReference type="GO" id="GO:0042956">
    <property type="term" value="P:maltodextrin transmembrane transport"/>
    <property type="evidence" value="ECO:0007669"/>
    <property type="project" value="TreeGrafter"/>
</dbReference>
<dbReference type="GO" id="GO:0055052">
    <property type="term" value="C:ATP-binding cassette (ABC) transporter complex, substrate-binding subunit-containing"/>
    <property type="evidence" value="ECO:0007669"/>
    <property type="project" value="TreeGrafter"/>
</dbReference>
<proteinExistence type="inferred from homology"/>
<gene>
    <name evidence="4" type="ORF">F4Y08_04750</name>
</gene>
<dbReference type="PANTHER" id="PTHR30061">
    <property type="entry name" value="MALTOSE-BINDING PERIPLASMIC PROTEIN"/>
    <property type="match status" value="1"/>
</dbReference>
<evidence type="ECO:0000256" key="3">
    <source>
        <dbReference type="ARBA" id="ARBA00022729"/>
    </source>
</evidence>
<dbReference type="GO" id="GO:0015768">
    <property type="term" value="P:maltose transport"/>
    <property type="evidence" value="ECO:0007669"/>
    <property type="project" value="TreeGrafter"/>
</dbReference>
<evidence type="ECO:0000256" key="2">
    <source>
        <dbReference type="ARBA" id="ARBA00022448"/>
    </source>
</evidence>
<dbReference type="AlphaFoldDB" id="A0A6B1DQE0"/>
<sequence length="447" mass="48761">MRPVLVSVSIQGEMEMKTPRLLWILGCLTIALLGLVACVAPEMPDAAPEIVEIEYWQYNFEPRVLAMDRLIEMFEAENPNIKVVHNADVPYPEYRDKIAASVPAGVGPDVATLFYGWQTVWLDAEYLVPLPEDAFPAALIDDEFSPLVQASFVDGTLYTIPTAVRTLAFFYNKDLMAEAGLDPESPPATLDELASQAAACTVRADNGDYEVQGFVVDLAAQDHHWFREVLVRQFGGEPFSADGQSVTWNSEAGQQAWDYLLKFKTELETGDRDLFDGSTQAFLAGRVCFHVDGSFRLGSIAANAPDLNFGVAELPSHNGVQSTFGSYWTHGITQKGASDPARLEAVVKFLQFVTSDEAGTIWVNMVGELPARLQAGSDPELLADPKLGAFAAGLAYAQATFFVNESDQRQALIDAYDMVVLAGEESNAALDIAAETVQGILDDHYGQ</sequence>
<organism evidence="4">
    <name type="scientific">Caldilineaceae bacterium SB0662_bin_9</name>
    <dbReference type="NCBI Taxonomy" id="2605258"/>
    <lineage>
        <taxon>Bacteria</taxon>
        <taxon>Bacillati</taxon>
        <taxon>Chloroflexota</taxon>
        <taxon>Caldilineae</taxon>
        <taxon>Caldilineales</taxon>
        <taxon>Caldilineaceae</taxon>
    </lineage>
</organism>
<dbReference type="InterPro" id="IPR006059">
    <property type="entry name" value="SBP"/>
</dbReference>
<dbReference type="PANTHER" id="PTHR30061:SF50">
    <property type="entry name" value="MALTOSE_MALTODEXTRIN-BINDING PERIPLASMIC PROTEIN"/>
    <property type="match status" value="1"/>
</dbReference>
<dbReference type="GO" id="GO:1901982">
    <property type="term" value="F:maltose binding"/>
    <property type="evidence" value="ECO:0007669"/>
    <property type="project" value="TreeGrafter"/>
</dbReference>
<protein>
    <submittedName>
        <fullName evidence="4">Extracellular solute-binding protein</fullName>
    </submittedName>
</protein>
<comment type="similarity">
    <text evidence="1">Belongs to the bacterial solute-binding protein 1 family.</text>
</comment>
<keyword evidence="2" id="KW-0813">Transport</keyword>
<dbReference type="Pfam" id="PF13416">
    <property type="entry name" value="SBP_bac_8"/>
    <property type="match status" value="1"/>
</dbReference>
<evidence type="ECO:0000313" key="4">
    <source>
        <dbReference type="EMBL" id="MYD89638.1"/>
    </source>
</evidence>
<evidence type="ECO:0000256" key="1">
    <source>
        <dbReference type="ARBA" id="ARBA00008520"/>
    </source>
</evidence>
<dbReference type="SUPFAM" id="SSF53850">
    <property type="entry name" value="Periplasmic binding protein-like II"/>
    <property type="match status" value="1"/>
</dbReference>
<name>A0A6B1DQE0_9CHLR</name>
<accession>A0A6B1DQE0</accession>
<comment type="caution">
    <text evidence="4">The sequence shown here is derived from an EMBL/GenBank/DDBJ whole genome shotgun (WGS) entry which is preliminary data.</text>
</comment>
<dbReference type="Gene3D" id="3.40.190.10">
    <property type="entry name" value="Periplasmic binding protein-like II"/>
    <property type="match status" value="1"/>
</dbReference>
<reference evidence="4" key="1">
    <citation type="submission" date="2019-09" db="EMBL/GenBank/DDBJ databases">
        <title>Characterisation of the sponge microbiome using genome-centric metagenomics.</title>
        <authorList>
            <person name="Engelberts J.P."/>
            <person name="Robbins S.J."/>
            <person name="De Goeij J.M."/>
            <person name="Aranda M."/>
            <person name="Bell S.C."/>
            <person name="Webster N.S."/>
        </authorList>
    </citation>
    <scope>NUCLEOTIDE SEQUENCE</scope>
    <source>
        <strain evidence="4">SB0662_bin_9</strain>
    </source>
</reference>